<evidence type="ECO:0000256" key="1">
    <source>
        <dbReference type="SAM" id="Coils"/>
    </source>
</evidence>
<accession>A0A1X7UGQ8</accession>
<keyword evidence="2" id="KW-0812">Transmembrane</keyword>
<feature type="coiled-coil region" evidence="1">
    <location>
        <begin position="584"/>
        <end position="611"/>
    </location>
</feature>
<evidence type="ECO:0000313" key="5">
    <source>
        <dbReference type="EnsemblMetazoa" id="Aqu2.1.26835_001"/>
    </source>
</evidence>
<evidence type="ECO:0000256" key="3">
    <source>
        <dbReference type="SAM" id="SignalP"/>
    </source>
</evidence>
<reference evidence="5" key="1">
    <citation type="submission" date="2017-05" db="UniProtKB">
        <authorList>
            <consortium name="EnsemblMetazoa"/>
        </authorList>
    </citation>
    <scope>IDENTIFICATION</scope>
</reference>
<feature type="signal peptide" evidence="3">
    <location>
        <begin position="1"/>
        <end position="24"/>
    </location>
</feature>
<feature type="domain" description="Fibronectin type-III" evidence="4">
    <location>
        <begin position="242"/>
        <end position="337"/>
    </location>
</feature>
<evidence type="ECO:0000259" key="4">
    <source>
        <dbReference type="PROSITE" id="PS50853"/>
    </source>
</evidence>
<dbReference type="PROSITE" id="PS50853">
    <property type="entry name" value="FN3"/>
    <property type="match status" value="2"/>
</dbReference>
<sequence length="654" mass="71058">MRILSFSRVLLLLFLSCFVAIVSPTVILTQNVTNTVEDSITVFPGITIQITCVITGSGFIQWIGDGGSSVINNGSQQAATLGDFSLMLLNINESSISSTATAVSSSNTSLTCSDNDGNIETIDIIIKPVDPQVYMIQNVTSNSSNITICPNDPITFSCRSTTGILVWELDDGQSISLTSFGEMKTLGDFELVVTNVTILSLEIESTATISSPVTNFTLSCHTNVTNGLNRLSSAIEVAVRSPPVPVSSVNVSEVCYESISLNWTDTINSIDTPQLDHYLVSVTAQNTQMDYIVNGFNTSLTGLTSNELYTLSVVSVNCAGSSNPVSFQRTIIRQKPSVPTLQGLDLLSDRSNASIATISVRWEPGVMTDCLQSPVTSHTIIVSGVIRTVYTVDGSVSNSTLTVPSCGASAVTVSAVNDVDSSDRSDSEIFRGTPLTLTVSTRAVDGDSVTLSVTITECLRSSVENVTVTYRNEPSFGYTRTVSYPNNSASVSITLSDLLSTTDYNATVVVYYKESERTSVLGPSFIMFATTEDLFSLREAVIIGLSVAFGVSVLIIVLIIALLIAFCYKLWDQYKSGITLRKKFKSLVLRQKEIEEELRELRERRKTMKSIRVPHERTDFQMRGPGREAIARTVEVSEILHPTLQSFIHEQCYH</sequence>
<organism evidence="5">
    <name type="scientific">Amphimedon queenslandica</name>
    <name type="common">Sponge</name>
    <dbReference type="NCBI Taxonomy" id="400682"/>
    <lineage>
        <taxon>Eukaryota</taxon>
        <taxon>Metazoa</taxon>
        <taxon>Porifera</taxon>
        <taxon>Demospongiae</taxon>
        <taxon>Heteroscleromorpha</taxon>
        <taxon>Haplosclerida</taxon>
        <taxon>Niphatidae</taxon>
        <taxon>Amphimedon</taxon>
    </lineage>
</organism>
<dbReference type="EnsemblMetazoa" id="Aqu2.1.26835_001">
    <property type="protein sequence ID" value="Aqu2.1.26835_001"/>
    <property type="gene ID" value="Aqu2.1.26835"/>
</dbReference>
<evidence type="ECO:0000256" key="2">
    <source>
        <dbReference type="SAM" id="Phobius"/>
    </source>
</evidence>
<dbReference type="Gene3D" id="2.60.40.10">
    <property type="entry name" value="Immunoglobulins"/>
    <property type="match status" value="1"/>
</dbReference>
<keyword evidence="1" id="KW-0175">Coiled coil</keyword>
<dbReference type="InParanoid" id="A0A1X7UGQ8"/>
<keyword evidence="2" id="KW-1133">Transmembrane helix</keyword>
<keyword evidence="2" id="KW-0472">Membrane</keyword>
<feature type="transmembrane region" description="Helical" evidence="2">
    <location>
        <begin position="540"/>
        <end position="568"/>
    </location>
</feature>
<dbReference type="InterPro" id="IPR013783">
    <property type="entry name" value="Ig-like_fold"/>
</dbReference>
<name>A0A1X7UGQ8_AMPQE</name>
<dbReference type="AlphaFoldDB" id="A0A1X7UGQ8"/>
<proteinExistence type="predicted"/>
<dbReference type="SUPFAM" id="SSF49265">
    <property type="entry name" value="Fibronectin type III"/>
    <property type="match status" value="1"/>
</dbReference>
<feature type="chain" id="PRO_5012688379" description="Fibronectin type-III domain-containing protein" evidence="3">
    <location>
        <begin position="25"/>
        <end position="654"/>
    </location>
</feature>
<dbReference type="CDD" id="cd00063">
    <property type="entry name" value="FN3"/>
    <property type="match status" value="1"/>
</dbReference>
<protein>
    <recommendedName>
        <fullName evidence="4">Fibronectin type-III domain-containing protein</fullName>
    </recommendedName>
</protein>
<keyword evidence="3" id="KW-0732">Signal</keyword>
<dbReference type="InterPro" id="IPR036116">
    <property type="entry name" value="FN3_sf"/>
</dbReference>
<dbReference type="InterPro" id="IPR003961">
    <property type="entry name" value="FN3_dom"/>
</dbReference>
<feature type="domain" description="Fibronectin type-III" evidence="4">
    <location>
        <begin position="433"/>
        <end position="533"/>
    </location>
</feature>
<dbReference type="SMART" id="SM00060">
    <property type="entry name" value="FN3"/>
    <property type="match status" value="2"/>
</dbReference>